<gene>
    <name evidence="1" type="ORF">C7G83_17105</name>
</gene>
<proteinExistence type="predicted"/>
<organism evidence="1 2">
    <name type="scientific">Siccibacter turicensis</name>
    <dbReference type="NCBI Taxonomy" id="357233"/>
    <lineage>
        <taxon>Bacteria</taxon>
        <taxon>Pseudomonadati</taxon>
        <taxon>Pseudomonadota</taxon>
        <taxon>Gammaproteobacteria</taxon>
        <taxon>Enterobacterales</taxon>
        <taxon>Enterobacteriaceae</taxon>
        <taxon>Siccibacter</taxon>
    </lineage>
</organism>
<evidence type="ECO:0000313" key="1">
    <source>
        <dbReference type="EMBL" id="PSN06256.1"/>
    </source>
</evidence>
<accession>A0A2P8VFE7</accession>
<dbReference type="EMBL" id="PYEP01000008">
    <property type="protein sequence ID" value="PSN06256.1"/>
    <property type="molecule type" value="Genomic_DNA"/>
</dbReference>
<keyword evidence="2" id="KW-1185">Reference proteome</keyword>
<evidence type="ECO:0000313" key="2">
    <source>
        <dbReference type="Proteomes" id="UP000240212"/>
    </source>
</evidence>
<dbReference type="RefSeq" id="WP_106878107.1">
    <property type="nucleotide sequence ID" value="NZ_PYEP01000008.1"/>
</dbReference>
<comment type="caution">
    <text evidence="1">The sequence shown here is derived from an EMBL/GenBank/DDBJ whole genome shotgun (WGS) entry which is preliminary data.</text>
</comment>
<dbReference type="InterPro" id="IPR020126">
    <property type="entry name" value="DUF2732"/>
</dbReference>
<dbReference type="Pfam" id="PF10809">
    <property type="entry name" value="DUF2732"/>
    <property type="match status" value="1"/>
</dbReference>
<name>A0A2P8VFE7_9ENTR</name>
<reference evidence="1 2" key="1">
    <citation type="submission" date="2018-03" db="EMBL/GenBank/DDBJ databases">
        <title>Draft genome sequence of the first documented clinical Siccibacter turicensis isolate in Austria.</title>
        <authorList>
            <person name="Lepuschitz S."/>
            <person name="Pekard-Amenitsch S."/>
            <person name="Haunold R."/>
            <person name="Schill S."/>
            <person name="Mach R."/>
            <person name="Allerberger F."/>
            <person name="Ruppitsch W."/>
            <person name="Forsythe S.J."/>
        </authorList>
    </citation>
    <scope>NUCLEOTIDE SEQUENCE [LARGE SCALE GENOMIC DNA]</scope>
    <source>
        <strain evidence="1 2">6100069499-17</strain>
    </source>
</reference>
<dbReference type="STRING" id="1388748.GCA_000463155_00667"/>
<dbReference type="Proteomes" id="UP000240212">
    <property type="component" value="Unassembled WGS sequence"/>
</dbReference>
<sequence>MHNVITHPVNAPDDERLAGMLHQTRMQERKLSTQALATRLTRLAGKISRDGLNAAEAAALLSEEAIRFEHAAQEID</sequence>
<protein>
    <recommendedName>
        <fullName evidence="3">DUF2732 domain-containing protein</fullName>
    </recommendedName>
</protein>
<dbReference type="AlphaFoldDB" id="A0A2P8VFE7"/>
<evidence type="ECO:0008006" key="3">
    <source>
        <dbReference type="Google" id="ProtNLM"/>
    </source>
</evidence>